<sequence length="137" mass="14365">MSHRLFPAVRILASAALLAANLFTLPAAAQPAGVTRTDLQRHDLSAPGREAVQVRVDLAPGVAFGRHTHPGEEIIYVLAGAIEYAVEGKPPVTLRAGDVLFIPAGTVHAAKNVGNETASELATYIVAKDKPLLTLAK</sequence>
<evidence type="ECO:0000256" key="1">
    <source>
        <dbReference type="SAM" id="SignalP"/>
    </source>
</evidence>
<dbReference type="RefSeq" id="WP_135173398.1">
    <property type="nucleotide sequence ID" value="NZ_SPQT01000002.1"/>
</dbReference>
<feature type="domain" description="Cupin type-2" evidence="2">
    <location>
        <begin position="55"/>
        <end position="121"/>
    </location>
</feature>
<dbReference type="SUPFAM" id="SSF51182">
    <property type="entry name" value="RmlC-like cupins"/>
    <property type="match status" value="1"/>
</dbReference>
<evidence type="ECO:0000259" key="2">
    <source>
        <dbReference type="Pfam" id="PF07883"/>
    </source>
</evidence>
<dbReference type="InterPro" id="IPR014710">
    <property type="entry name" value="RmlC-like_jellyroll"/>
</dbReference>
<name>A0A4Y9M3T0_9BRAD</name>
<dbReference type="PANTHER" id="PTHR38599:SF1">
    <property type="entry name" value="CUPIN DOMAIN PROTEIN (AFU_ORTHOLOGUE AFUA_3G13620)"/>
    <property type="match status" value="1"/>
</dbReference>
<feature type="chain" id="PRO_5021271274" evidence="1">
    <location>
        <begin position="30"/>
        <end position="137"/>
    </location>
</feature>
<gene>
    <name evidence="3" type="ORF">E4K65_06155</name>
</gene>
<keyword evidence="1" id="KW-0732">Signal</keyword>
<organism evidence="3 4">
    <name type="scientific">Bradyrhizobium niftali</name>
    <dbReference type="NCBI Taxonomy" id="2560055"/>
    <lineage>
        <taxon>Bacteria</taxon>
        <taxon>Pseudomonadati</taxon>
        <taxon>Pseudomonadota</taxon>
        <taxon>Alphaproteobacteria</taxon>
        <taxon>Hyphomicrobiales</taxon>
        <taxon>Nitrobacteraceae</taxon>
        <taxon>Bradyrhizobium</taxon>
    </lineage>
</organism>
<dbReference type="Gene3D" id="2.60.120.10">
    <property type="entry name" value="Jelly Rolls"/>
    <property type="match status" value="1"/>
</dbReference>
<dbReference type="InterPro" id="IPR011051">
    <property type="entry name" value="RmlC_Cupin_sf"/>
</dbReference>
<evidence type="ECO:0000313" key="3">
    <source>
        <dbReference type="EMBL" id="TFV49752.1"/>
    </source>
</evidence>
<evidence type="ECO:0000313" key="4">
    <source>
        <dbReference type="Proteomes" id="UP000297966"/>
    </source>
</evidence>
<accession>A0A4Y9M3T0</accession>
<dbReference type="PANTHER" id="PTHR38599">
    <property type="entry name" value="CUPIN DOMAIN PROTEIN (AFU_ORTHOLOGUE AFUA_3G13620)"/>
    <property type="match status" value="1"/>
</dbReference>
<dbReference type="Pfam" id="PF07883">
    <property type="entry name" value="Cupin_2"/>
    <property type="match status" value="1"/>
</dbReference>
<feature type="signal peptide" evidence="1">
    <location>
        <begin position="1"/>
        <end position="29"/>
    </location>
</feature>
<dbReference type="OrthoDB" id="9793521at2"/>
<proteinExistence type="predicted"/>
<dbReference type="CDD" id="cd02235">
    <property type="entry name" value="cupin_BLL4011-like"/>
    <property type="match status" value="1"/>
</dbReference>
<reference evidence="3 4" key="1">
    <citation type="submission" date="2019-03" db="EMBL/GenBank/DDBJ databases">
        <title>Bradyrhizobium diversity isolated from nodules of Chamaecrista fasciculata.</title>
        <authorList>
            <person name="Klepa M.S."/>
            <person name="Urquiaga M.O."/>
            <person name="Hungria M."/>
            <person name="Delamuta J.R."/>
        </authorList>
    </citation>
    <scope>NUCLEOTIDE SEQUENCE [LARGE SCALE GENOMIC DNA]</scope>
    <source>
        <strain evidence="3 4">CNPSo 3448</strain>
    </source>
</reference>
<protein>
    <submittedName>
        <fullName evidence="3">Cupin domain-containing protein</fullName>
    </submittedName>
</protein>
<keyword evidence="4" id="KW-1185">Reference proteome</keyword>
<dbReference type="AlphaFoldDB" id="A0A4Y9M3T0"/>
<dbReference type="InterPro" id="IPR013096">
    <property type="entry name" value="Cupin_2"/>
</dbReference>
<dbReference type="Proteomes" id="UP000297966">
    <property type="component" value="Unassembled WGS sequence"/>
</dbReference>
<dbReference type="EMBL" id="SPQT01000002">
    <property type="protein sequence ID" value="TFV49752.1"/>
    <property type="molecule type" value="Genomic_DNA"/>
</dbReference>
<comment type="caution">
    <text evidence="3">The sequence shown here is derived from an EMBL/GenBank/DDBJ whole genome shotgun (WGS) entry which is preliminary data.</text>
</comment>